<evidence type="ECO:0000313" key="2">
    <source>
        <dbReference type="Proteomes" id="UP001629113"/>
    </source>
</evidence>
<proteinExistence type="predicted"/>
<keyword evidence="2" id="KW-1185">Reference proteome</keyword>
<reference evidence="1 2" key="1">
    <citation type="submission" date="2024-06" db="EMBL/GenBank/DDBJ databases">
        <title>Complete genome of Phlyctema vagabunda strain 19-DSS-EL-015.</title>
        <authorList>
            <person name="Fiorenzani C."/>
        </authorList>
    </citation>
    <scope>NUCLEOTIDE SEQUENCE [LARGE SCALE GENOMIC DNA]</scope>
    <source>
        <strain evidence="1 2">19-DSS-EL-015</strain>
    </source>
</reference>
<accession>A0ABR4PER9</accession>
<dbReference type="Proteomes" id="UP001629113">
    <property type="component" value="Unassembled WGS sequence"/>
</dbReference>
<organism evidence="1 2">
    <name type="scientific">Phlyctema vagabunda</name>
    <dbReference type="NCBI Taxonomy" id="108571"/>
    <lineage>
        <taxon>Eukaryota</taxon>
        <taxon>Fungi</taxon>
        <taxon>Dikarya</taxon>
        <taxon>Ascomycota</taxon>
        <taxon>Pezizomycotina</taxon>
        <taxon>Leotiomycetes</taxon>
        <taxon>Helotiales</taxon>
        <taxon>Dermateaceae</taxon>
        <taxon>Phlyctema</taxon>
    </lineage>
</organism>
<comment type="caution">
    <text evidence="1">The sequence shown here is derived from an EMBL/GenBank/DDBJ whole genome shotgun (WGS) entry which is preliminary data.</text>
</comment>
<gene>
    <name evidence="1" type="ORF">PVAG01_05983</name>
</gene>
<sequence length="46" mass="5280">MARGDDALTGIEEKDVPIHRFLPTTNNRTIYFKGRYIIIVNKETGD</sequence>
<name>A0ABR4PER9_9HELO</name>
<evidence type="ECO:0000313" key="1">
    <source>
        <dbReference type="EMBL" id="KAL3421827.1"/>
    </source>
</evidence>
<dbReference type="EMBL" id="JBFCZG010000005">
    <property type="protein sequence ID" value="KAL3421827.1"/>
    <property type="molecule type" value="Genomic_DNA"/>
</dbReference>
<protein>
    <submittedName>
        <fullName evidence="1">Uncharacterized protein</fullName>
    </submittedName>
</protein>